<protein>
    <recommendedName>
        <fullName evidence="7">Cyclase</fullName>
    </recommendedName>
</protein>
<dbReference type="EMBL" id="HBEV01001519">
    <property type="protein sequence ID" value="CAD8577447.1"/>
    <property type="molecule type" value="Transcribed_RNA"/>
</dbReference>
<evidence type="ECO:0000256" key="1">
    <source>
        <dbReference type="ARBA" id="ARBA00004498"/>
    </source>
</evidence>
<dbReference type="GO" id="GO:0019441">
    <property type="term" value="P:L-tryptophan catabolic process to kynurenine"/>
    <property type="evidence" value="ECO:0007669"/>
    <property type="project" value="InterPro"/>
</dbReference>
<dbReference type="PANTHER" id="PTHR31118:SF12">
    <property type="entry name" value="CYCLASE-LIKE PROTEIN 2"/>
    <property type="match status" value="1"/>
</dbReference>
<dbReference type="AlphaFoldDB" id="A0A7S0KCM0"/>
<dbReference type="Pfam" id="PF04199">
    <property type="entry name" value="Cyclase"/>
    <property type="match status" value="1"/>
</dbReference>
<feature type="chain" id="PRO_5031252558" description="Cyclase" evidence="5">
    <location>
        <begin position="21"/>
        <end position="267"/>
    </location>
</feature>
<keyword evidence="3" id="KW-0272">Extracellular matrix</keyword>
<evidence type="ECO:0000256" key="3">
    <source>
        <dbReference type="ARBA" id="ARBA00022530"/>
    </source>
</evidence>
<keyword evidence="5" id="KW-0732">Signal</keyword>
<name>A0A7S0KCM0_MICPS</name>
<evidence type="ECO:0008006" key="7">
    <source>
        <dbReference type="Google" id="ProtNLM"/>
    </source>
</evidence>
<evidence type="ECO:0000256" key="4">
    <source>
        <dbReference type="SAM" id="MobiDB-lite"/>
    </source>
</evidence>
<sequence length="267" mass="28843">MARALLLSLLAVLLAVPANGQGICSSPNDGHGGHIVDITATIRASLPTWLSETGLGEGHRTETWSMLNGDDANASELTFSAHTGTHVDAPRHFVPWKNQHGMETVDIGAMNGPALLIEAYDVPVLNREALEALDIPNAGVSRLIIRTDNTRRKLMHTTAFTPDYVAFDTEGAKWLVEHRPDIRAIGIDYLSIAALDHLVEAHVALLDHGIVPIEGLVLDEDNINVGWWWLHCAPLKVEGSDGAPARAWLTPVNDPAGAKKPPRKCGQ</sequence>
<dbReference type="InterPro" id="IPR007325">
    <property type="entry name" value="KFase/CYL"/>
</dbReference>
<reference evidence="6" key="1">
    <citation type="submission" date="2021-01" db="EMBL/GenBank/DDBJ databases">
        <authorList>
            <person name="Corre E."/>
            <person name="Pelletier E."/>
            <person name="Niang G."/>
            <person name="Scheremetjew M."/>
            <person name="Finn R."/>
            <person name="Kale V."/>
            <person name="Holt S."/>
            <person name="Cochrane G."/>
            <person name="Meng A."/>
            <person name="Brown T."/>
            <person name="Cohen L."/>
        </authorList>
    </citation>
    <scope>NUCLEOTIDE SEQUENCE</scope>
    <source>
        <strain evidence="6">CCMP494</strain>
    </source>
</reference>
<evidence type="ECO:0000256" key="2">
    <source>
        <dbReference type="ARBA" id="ARBA00007865"/>
    </source>
</evidence>
<proteinExistence type="inferred from homology"/>
<dbReference type="SUPFAM" id="SSF102198">
    <property type="entry name" value="Putative cyclase"/>
    <property type="match status" value="1"/>
</dbReference>
<evidence type="ECO:0000256" key="5">
    <source>
        <dbReference type="SAM" id="SignalP"/>
    </source>
</evidence>
<dbReference type="GO" id="GO:0004061">
    <property type="term" value="F:arylformamidase activity"/>
    <property type="evidence" value="ECO:0007669"/>
    <property type="project" value="InterPro"/>
</dbReference>
<dbReference type="InterPro" id="IPR037175">
    <property type="entry name" value="KFase_sf"/>
</dbReference>
<dbReference type="PANTHER" id="PTHR31118">
    <property type="entry name" value="CYCLASE-LIKE PROTEIN 2"/>
    <property type="match status" value="1"/>
</dbReference>
<organism evidence="6">
    <name type="scientific">Micromonas pusilla</name>
    <name type="common">Picoplanktonic green alga</name>
    <name type="synonym">Chromulina pusilla</name>
    <dbReference type="NCBI Taxonomy" id="38833"/>
    <lineage>
        <taxon>Eukaryota</taxon>
        <taxon>Viridiplantae</taxon>
        <taxon>Chlorophyta</taxon>
        <taxon>Mamiellophyceae</taxon>
        <taxon>Mamiellales</taxon>
        <taxon>Mamiellaceae</taxon>
        <taxon>Micromonas</taxon>
    </lineage>
</organism>
<keyword evidence="3" id="KW-0964">Secreted</keyword>
<feature type="signal peptide" evidence="5">
    <location>
        <begin position="1"/>
        <end position="20"/>
    </location>
</feature>
<accession>A0A7S0KCM0</accession>
<evidence type="ECO:0000313" key="6">
    <source>
        <dbReference type="EMBL" id="CAD8577447.1"/>
    </source>
</evidence>
<dbReference type="Gene3D" id="3.50.30.50">
    <property type="entry name" value="Putative cyclase"/>
    <property type="match status" value="1"/>
</dbReference>
<comment type="subcellular location">
    <subcellularLocation>
        <location evidence="1">Secreted</location>
        <location evidence="1">Extracellular space</location>
        <location evidence="1">Extracellular matrix</location>
    </subcellularLocation>
</comment>
<gene>
    <name evidence="6" type="ORF">MSP1404_LOCUS1208</name>
</gene>
<feature type="region of interest" description="Disordered" evidence="4">
    <location>
        <begin position="248"/>
        <end position="267"/>
    </location>
</feature>
<comment type="similarity">
    <text evidence="2">Belongs to the Cyclase 1 superfamily.</text>
</comment>